<dbReference type="CDD" id="cd20694">
    <property type="entry name" value="CdiI_Ct-like"/>
    <property type="match status" value="1"/>
</dbReference>
<organism evidence="1 2">
    <name type="scientific">Pseudomonas fluorescens</name>
    <dbReference type="NCBI Taxonomy" id="294"/>
    <lineage>
        <taxon>Bacteria</taxon>
        <taxon>Pseudomonadati</taxon>
        <taxon>Pseudomonadota</taxon>
        <taxon>Gammaproteobacteria</taxon>
        <taxon>Pseudomonadales</taxon>
        <taxon>Pseudomonadaceae</taxon>
        <taxon>Pseudomonas</taxon>
    </lineage>
</organism>
<dbReference type="EMBL" id="LACD01000031">
    <property type="protein sequence ID" value="KJZ37812.1"/>
    <property type="molecule type" value="Genomic_DNA"/>
</dbReference>
<dbReference type="AlphaFoldDB" id="A0A0F4T311"/>
<evidence type="ECO:0000313" key="1">
    <source>
        <dbReference type="EMBL" id="KJZ37812.1"/>
    </source>
</evidence>
<proteinExistence type="predicted"/>
<accession>A0A0F4T311</accession>
<comment type="caution">
    <text evidence="1">The sequence shown here is derived from an EMBL/GenBank/DDBJ whole genome shotgun (WGS) entry which is preliminary data.</text>
</comment>
<protein>
    <recommendedName>
        <fullName evidence="3">HEAT repeat domain-containing protein</fullName>
    </recommendedName>
</protein>
<dbReference type="InterPro" id="IPR049796">
    <property type="entry name" value="CdiI_Ct-like"/>
</dbReference>
<reference evidence="1 2" key="1">
    <citation type="submission" date="2015-03" db="EMBL/GenBank/DDBJ databases">
        <title>Comparative genomics of Pseudomonas insights into diversity of traits involved in vanlence and defense.</title>
        <authorList>
            <person name="Qin Y."/>
        </authorList>
    </citation>
    <scope>NUCLEOTIDE SEQUENCE [LARGE SCALE GENOMIC DNA]</scope>
    <source>
        <strain evidence="1 2">C3</strain>
    </source>
</reference>
<dbReference type="RefSeq" id="WP_046048934.1">
    <property type="nucleotide sequence ID" value="NZ_LACD01000031.1"/>
</dbReference>
<dbReference type="PATRIC" id="fig|294.131.peg.4010"/>
<name>A0A0F4T311_PSEFL</name>
<dbReference type="Proteomes" id="UP000033500">
    <property type="component" value="Unassembled WGS sequence"/>
</dbReference>
<evidence type="ECO:0008006" key="3">
    <source>
        <dbReference type="Google" id="ProtNLM"/>
    </source>
</evidence>
<evidence type="ECO:0000313" key="2">
    <source>
        <dbReference type="Proteomes" id="UP000033500"/>
    </source>
</evidence>
<gene>
    <name evidence="1" type="ORF">VC34_24930</name>
</gene>
<sequence>MSLIYHDPSISHDEAVSLFDSGLEKNIVTALISIGLNEQDSAWAQTICLKHLESGTQSVAAAAITALGHVARRFGELEMQVVMPALDSVKGKFPALEATVADTLDDIEMFT</sequence>